<dbReference type="InterPro" id="IPR016024">
    <property type="entry name" value="ARM-type_fold"/>
</dbReference>
<evidence type="ECO:0000256" key="6">
    <source>
        <dbReference type="ARBA" id="ARBA00022777"/>
    </source>
</evidence>
<feature type="compositionally biased region" description="Acidic residues" evidence="11">
    <location>
        <begin position="1763"/>
        <end position="1787"/>
    </location>
</feature>
<evidence type="ECO:0000256" key="2">
    <source>
        <dbReference type="ARBA" id="ARBA00012513"/>
    </source>
</evidence>
<dbReference type="CDD" id="cd05170">
    <property type="entry name" value="PIKKc_SMG1"/>
    <property type="match status" value="1"/>
</dbReference>
<sequence length="2253" mass="256856">MISNSSSYKLRATKSSRDVHEYEYDNEENWDEDGGEVSKKGTFLRESRGSKNVGRSRSTEFRPSRITDRRGYRGRGSSSRRSDRDYSDGFYGRKYESRHIEVLVNQRGSKFYEPEKKSEVKLNLPEDTRISKLLRRLNNETDQDASLAVSKKLLEVLLLPDNAHYVRKAFHILGESMYEILHVAPGPLAKQQAARALGRMGYIMAQEKDFERYQHWLFTKMNEFYDDIPVLLMKSFKETLAMEAKKPVLEHHVDNLINNLVATIETTENAEVFKAILDVLVAVVEMYPSEFQEQFRDTIDLLFGWHVDHTQPLSNIEFVSKSLQRVSHHFKYNLDFSVQLIENFLEDIANFAAQIEDSQTESIDHVTVLILALNTVLKCLGTAFHPSNNKNVKVDFIVGAITRILNTLTDALETVLVNNLTIAGNDCISILLSYLDTKPQSLCNSIYKLIDLELSLLDDVADATVISLLAFIAKVVKELSANLPIELIEKLIGPKSEVAALRRSPFPDIQEAVICVYQALLNLKNVSLLQEAYRYVLGDLEIAYRRLVPDVSPFTTNNPFLSCDPPPPQDQNVVHTVVFLLRCLSQLANASSIIVMWALKPSILELAGVSMRPYDQRLREEPHVQYCLLYLLFSHCKCYNHFISNSSLVNVKQEVPNILNRFSLIEGLNTNDLPNTSPNSGNFAIILDTLYNTLKADTSIEVTVLLLQWLKDILINSENYLETLYTNDKFSKLADVLVDCGYNFNPRVVLGVCENLEKLLSNKQLSWSSAFLTNVSDLCKLHMTSTKEDIRNCYSRLLSNIPWDITIVELNKVDSLHSLKEKSASEKNNLNYAVYLGQQLHLNGTIESELYPLQFKQLTKYLLNNDPLDISQMEDIFSSCWLSDSDSLVYSVPYDELASNSSIVLYSWLTLEAAQFCVNYKLRTPLGKPNETFTKIEGALNQLGNELLTLRKHGGDGDDNRRETTADRVRLLLYFVENLEKAIYNASEGCVAAMPPAHKAVKSFFVANANTCCEWFARIRLVATHVALHSGEPSAALRHGEAMVKDMVAAGKTNTSEFDILCMIVTLALLYLKEPESLYGFYSWCKNTVGKRYTWIKHAGEQAAKKYELALEGYKKVLQDKGVTDSGSDTHSDKKLEPDIQNFILDQIIVCYKELSEWGELFDWHGKQQGVAENGKKYWFNKTDWECNKILSEMEEDNLAFKALASWDYRENKSWSVYENLNNTESNLYNVALKLATKKDHELVIKTEDNILSIQRSIQEFLPLAPSEFLQTYSLLHYVANGLKQVAYDSAAHTAFLVSESFEKEIQKVDSCVLRKILWWSEHFGKIQNQGFNVFCSNLRLDVIKRARKEKNFKLATSHILKFFKDKDLIVTDQTDISSVVDVFVEKVQEVNTWTMDIAKAVAEVIKVSYALSDPGTESTFNLCALASTSMSKYAELFGVKDLRQVSTKILLKLASWLQSNEDAPLTDMNSPLGKLIMVLPDIGMVENVAASMIPQHEVAVGKLLHFSVHHCATLAKSWNVFGSWCYRWGKKIVDHSSGIKNNLSEDHCQEIRQLLPADTSEEDVAKIFRILSQTRSIIDEEDIDPNEIKTSEMILSQLQCVPVLRSASEDQLQSLVQIWRNTQKRIYHYYALSADAYFRYLHLVQQPENGSKSSEFNTVTITLRLLRLIVKYALELQTILEEGLQTTPTQPWKVIIPQLFSRLNHPESYVRLRVSDLLCRVAEDAPHLITFPAVVGALEGGLKFDFSEIKLPKDCLSQEIDESNDDIEMNDEDEDNNYESDGEGEDSVNTMQSCFKTMVDTLSKQDPETISQVQTLVKELRRISLLWDELWLGTLAQLQSEIRKRQQQLEYEIEKVNENANLNKEEKVSLIVEKHRIVIKPIVFILEQLEDVIKVKPETPYEQQFQEKYLEDIQKTIAKLKSPDTPENPHNSLMPLKVLHKKFQQRFQKRTSYSLRMQHISPILYKMTNTVIVMPGLATSTKENVTIQQIQNEVSVLPTKTKPKKLVFRGSDGKTYTYLFKGLEDLHLDERIMQFLSIANTMMAQNLDPSLYQARHYSVIPLGPRSGLISWVDGTIPLFALYKRWQQRELAKPTPKNTGGAGNTATAVLRPSELFYNKLNPLLQENGIKNMENRKEWPLSVLKQVLTELMNETPNDLLAKEFWCNAINPATWWQVTKRYSYSVAVMSMIGYIIGLGDRHLDNVLVDLTSGDVVHIDYNVCFEKGKTLRVPEKVPFRLTPNIKEALGVTGVEV</sequence>
<evidence type="ECO:0000256" key="4">
    <source>
        <dbReference type="ARBA" id="ARBA00022679"/>
    </source>
</evidence>
<keyword evidence="7" id="KW-0067">ATP-binding</keyword>
<dbReference type="InterPro" id="IPR011009">
    <property type="entry name" value="Kinase-like_dom_sf"/>
</dbReference>
<dbReference type="InterPro" id="IPR039414">
    <property type="entry name" value="SMG1_PIKKc"/>
</dbReference>
<reference evidence="14 15" key="1">
    <citation type="submission" date="2019-01" db="EMBL/GenBank/DDBJ databases">
        <authorList>
            <person name="Sayadi A."/>
        </authorList>
    </citation>
    <scope>NUCLEOTIDE SEQUENCE [LARGE SCALE GENOMIC DNA]</scope>
</reference>
<organism evidence="14 15">
    <name type="scientific">Callosobruchus maculatus</name>
    <name type="common">Southern cowpea weevil</name>
    <name type="synonym">Pulse bruchid</name>
    <dbReference type="NCBI Taxonomy" id="64391"/>
    <lineage>
        <taxon>Eukaryota</taxon>
        <taxon>Metazoa</taxon>
        <taxon>Ecdysozoa</taxon>
        <taxon>Arthropoda</taxon>
        <taxon>Hexapoda</taxon>
        <taxon>Insecta</taxon>
        <taxon>Pterygota</taxon>
        <taxon>Neoptera</taxon>
        <taxon>Endopterygota</taxon>
        <taxon>Coleoptera</taxon>
        <taxon>Polyphaga</taxon>
        <taxon>Cucujiformia</taxon>
        <taxon>Chrysomeloidea</taxon>
        <taxon>Chrysomelidae</taxon>
        <taxon>Bruchinae</taxon>
        <taxon>Bruchini</taxon>
        <taxon>Callosobruchus</taxon>
    </lineage>
</organism>
<dbReference type="PROSITE" id="PS51189">
    <property type="entry name" value="FAT"/>
    <property type="match status" value="1"/>
</dbReference>
<evidence type="ECO:0000256" key="11">
    <source>
        <dbReference type="SAM" id="MobiDB-lite"/>
    </source>
</evidence>
<dbReference type="SUPFAM" id="SSF56112">
    <property type="entry name" value="Protein kinase-like (PK-like)"/>
    <property type="match status" value="1"/>
</dbReference>
<dbReference type="InterPro" id="IPR014009">
    <property type="entry name" value="PIK_FAT"/>
</dbReference>
<evidence type="ECO:0000256" key="8">
    <source>
        <dbReference type="ARBA" id="ARBA00047899"/>
    </source>
</evidence>
<dbReference type="SMART" id="SM00146">
    <property type="entry name" value="PI3Kc"/>
    <property type="match status" value="1"/>
</dbReference>
<comment type="catalytic activity">
    <reaction evidence="9">
        <text>L-seryl-[protein] + ATP = O-phospho-L-seryl-[protein] + ADP + H(+)</text>
        <dbReference type="Rhea" id="RHEA:17989"/>
        <dbReference type="Rhea" id="RHEA-COMP:9863"/>
        <dbReference type="Rhea" id="RHEA-COMP:11604"/>
        <dbReference type="ChEBI" id="CHEBI:15378"/>
        <dbReference type="ChEBI" id="CHEBI:29999"/>
        <dbReference type="ChEBI" id="CHEBI:30616"/>
        <dbReference type="ChEBI" id="CHEBI:83421"/>
        <dbReference type="ChEBI" id="CHEBI:456216"/>
        <dbReference type="EC" id="2.7.11.1"/>
    </reaction>
</comment>
<dbReference type="Proteomes" id="UP000410492">
    <property type="component" value="Unassembled WGS sequence"/>
</dbReference>
<dbReference type="EMBL" id="CAACVG010015384">
    <property type="protein sequence ID" value="VEN64436.1"/>
    <property type="molecule type" value="Genomic_DNA"/>
</dbReference>
<dbReference type="InterPro" id="IPR050517">
    <property type="entry name" value="DDR_Repair_Kinase"/>
</dbReference>
<dbReference type="PROSITE" id="PS00916">
    <property type="entry name" value="PI3_4_KINASE_2"/>
    <property type="match status" value="1"/>
</dbReference>
<dbReference type="GO" id="GO:0031931">
    <property type="term" value="C:TORC1 complex"/>
    <property type="evidence" value="ECO:0007669"/>
    <property type="project" value="TreeGrafter"/>
</dbReference>
<dbReference type="Pfam" id="PF00454">
    <property type="entry name" value="PI3_PI4_kinase"/>
    <property type="match status" value="1"/>
</dbReference>
<dbReference type="PANTHER" id="PTHR11139:SF119">
    <property type="entry name" value="SERINE_THREONINE-PROTEIN KINASE SMG1"/>
    <property type="match status" value="1"/>
</dbReference>
<gene>
    <name evidence="14" type="ORF">CALMAC_LOCUS20956</name>
</gene>
<evidence type="ECO:0000259" key="13">
    <source>
        <dbReference type="PROSITE" id="PS51189"/>
    </source>
</evidence>
<proteinExistence type="inferred from homology"/>
<dbReference type="InterPro" id="IPR036940">
    <property type="entry name" value="PI3/4_kinase_cat_sf"/>
</dbReference>
<keyword evidence="3" id="KW-0723">Serine/threonine-protein kinase</keyword>
<feature type="non-terminal residue" evidence="14">
    <location>
        <position position="2253"/>
    </location>
</feature>
<dbReference type="InterPro" id="IPR031559">
    <property type="entry name" value="SMG1"/>
</dbReference>
<comment type="catalytic activity">
    <reaction evidence="8">
        <text>L-threonyl-[protein] + ATP = O-phospho-L-threonyl-[protein] + ADP + H(+)</text>
        <dbReference type="Rhea" id="RHEA:46608"/>
        <dbReference type="Rhea" id="RHEA-COMP:11060"/>
        <dbReference type="Rhea" id="RHEA-COMP:11605"/>
        <dbReference type="ChEBI" id="CHEBI:15378"/>
        <dbReference type="ChEBI" id="CHEBI:30013"/>
        <dbReference type="ChEBI" id="CHEBI:30616"/>
        <dbReference type="ChEBI" id="CHEBI:61977"/>
        <dbReference type="ChEBI" id="CHEBI:456216"/>
        <dbReference type="EC" id="2.7.11.1"/>
    </reaction>
</comment>
<feature type="compositionally biased region" description="Acidic residues" evidence="11">
    <location>
        <begin position="24"/>
        <end position="35"/>
    </location>
</feature>
<keyword evidence="4" id="KW-0808">Transferase</keyword>
<dbReference type="GO" id="GO:0016242">
    <property type="term" value="P:negative regulation of macroautophagy"/>
    <property type="evidence" value="ECO:0007669"/>
    <property type="project" value="TreeGrafter"/>
</dbReference>
<accession>A0A653DW67</accession>
<dbReference type="GO" id="GO:0005524">
    <property type="term" value="F:ATP binding"/>
    <property type="evidence" value="ECO:0007669"/>
    <property type="project" value="UniProtKB-KW"/>
</dbReference>
<dbReference type="GO" id="GO:0000184">
    <property type="term" value="P:nuclear-transcribed mRNA catabolic process, nonsense-mediated decay"/>
    <property type="evidence" value="ECO:0007669"/>
    <property type="project" value="InterPro"/>
</dbReference>
<evidence type="ECO:0000256" key="5">
    <source>
        <dbReference type="ARBA" id="ARBA00022741"/>
    </source>
</evidence>
<evidence type="ECO:0000259" key="12">
    <source>
        <dbReference type="PROSITE" id="PS50290"/>
    </source>
</evidence>
<evidence type="ECO:0000256" key="1">
    <source>
        <dbReference type="ARBA" id="ARBA00011031"/>
    </source>
</evidence>
<dbReference type="InterPro" id="IPR000403">
    <property type="entry name" value="PI3/4_kinase_cat_dom"/>
</dbReference>
<evidence type="ECO:0000313" key="15">
    <source>
        <dbReference type="Proteomes" id="UP000410492"/>
    </source>
</evidence>
<feature type="domain" description="FAT" evidence="13">
    <location>
        <begin position="1342"/>
        <end position="1740"/>
    </location>
</feature>
<dbReference type="EC" id="2.7.11.1" evidence="2"/>
<feature type="region of interest" description="Disordered" evidence="11">
    <location>
        <begin position="1"/>
        <end position="88"/>
    </location>
</feature>
<feature type="domain" description="PI3K/PI4K catalytic" evidence="12">
    <location>
        <begin position="1991"/>
        <end position="2253"/>
    </location>
</feature>
<dbReference type="GO" id="GO:0031929">
    <property type="term" value="P:TOR signaling"/>
    <property type="evidence" value="ECO:0007669"/>
    <property type="project" value="TreeGrafter"/>
</dbReference>
<keyword evidence="15" id="KW-1185">Reference proteome</keyword>
<evidence type="ECO:0000256" key="9">
    <source>
        <dbReference type="ARBA" id="ARBA00048679"/>
    </source>
</evidence>
<evidence type="ECO:0000256" key="7">
    <source>
        <dbReference type="ARBA" id="ARBA00022840"/>
    </source>
</evidence>
<keyword evidence="6" id="KW-0418">Kinase</keyword>
<dbReference type="GO" id="GO:0005634">
    <property type="term" value="C:nucleus"/>
    <property type="evidence" value="ECO:0007669"/>
    <property type="project" value="TreeGrafter"/>
</dbReference>
<dbReference type="SMART" id="SM01345">
    <property type="entry name" value="Rapamycin_bind"/>
    <property type="match status" value="1"/>
</dbReference>
<dbReference type="FunFam" id="3.30.1010.10:FF:000010">
    <property type="entry name" value="serine/threonine-protein kinase SMG1 isoform X1"/>
    <property type="match status" value="1"/>
</dbReference>
<dbReference type="PANTHER" id="PTHR11139">
    <property type="entry name" value="ATAXIA TELANGIECTASIA MUTATED ATM -RELATED"/>
    <property type="match status" value="1"/>
</dbReference>
<feature type="region of interest" description="Disordered" evidence="11">
    <location>
        <begin position="1763"/>
        <end position="1788"/>
    </location>
</feature>
<dbReference type="GO" id="GO:0005737">
    <property type="term" value="C:cytoplasm"/>
    <property type="evidence" value="ECO:0007669"/>
    <property type="project" value="TreeGrafter"/>
</dbReference>
<dbReference type="Gene3D" id="3.30.1010.10">
    <property type="entry name" value="Phosphatidylinositol 3-kinase Catalytic Subunit, Chain A, domain 4"/>
    <property type="match status" value="1"/>
</dbReference>
<evidence type="ECO:0000256" key="10">
    <source>
        <dbReference type="SAM" id="Coils"/>
    </source>
</evidence>
<keyword evidence="10" id="KW-0175">Coiled coil</keyword>
<evidence type="ECO:0000313" key="14">
    <source>
        <dbReference type="EMBL" id="VEN64436.1"/>
    </source>
</evidence>
<dbReference type="PROSITE" id="PS50290">
    <property type="entry name" value="PI3_4_KINASE_3"/>
    <property type="match status" value="1"/>
</dbReference>
<dbReference type="GO" id="GO:0004674">
    <property type="term" value="F:protein serine/threonine kinase activity"/>
    <property type="evidence" value="ECO:0007669"/>
    <property type="project" value="UniProtKB-KW"/>
</dbReference>
<evidence type="ECO:0000256" key="3">
    <source>
        <dbReference type="ARBA" id="ARBA00022527"/>
    </source>
</evidence>
<comment type="similarity">
    <text evidence="1">Belongs to the PI3/PI4-kinase family.</text>
</comment>
<protein>
    <recommendedName>
        <fullName evidence="2">non-specific serine/threonine protein kinase</fullName>
        <ecNumber evidence="2">2.7.11.1</ecNumber>
    </recommendedName>
</protein>
<name>A0A653DW67_CALMS</name>
<feature type="compositionally biased region" description="Basic and acidic residues" evidence="11">
    <location>
        <begin position="36"/>
        <end position="49"/>
    </location>
</feature>
<keyword evidence="5" id="KW-0547">Nucleotide-binding</keyword>
<dbReference type="GO" id="GO:0031932">
    <property type="term" value="C:TORC2 complex"/>
    <property type="evidence" value="ECO:0007669"/>
    <property type="project" value="TreeGrafter"/>
</dbReference>
<dbReference type="OrthoDB" id="10065496at2759"/>
<dbReference type="Gene3D" id="1.10.1070.11">
    <property type="entry name" value="Phosphatidylinositol 3-/4-kinase, catalytic domain"/>
    <property type="match status" value="1"/>
</dbReference>
<dbReference type="SUPFAM" id="SSF48371">
    <property type="entry name" value="ARM repeat"/>
    <property type="match status" value="1"/>
</dbReference>
<dbReference type="InterPro" id="IPR018936">
    <property type="entry name" value="PI3/4_kinase_CS"/>
</dbReference>
<feature type="coiled-coil region" evidence="10">
    <location>
        <begin position="1836"/>
        <end position="1867"/>
    </location>
</feature>
<dbReference type="Pfam" id="PF15785">
    <property type="entry name" value="SMG1"/>
    <property type="match status" value="1"/>
</dbReference>
<feature type="compositionally biased region" description="Basic and acidic residues" evidence="11">
    <location>
        <begin position="57"/>
        <end position="71"/>
    </location>
</feature>